<reference evidence="2 3" key="1">
    <citation type="journal article" date="2012" name="PLoS Pathog.">
        <title>Diverse lifestyles and strategies of plant pathogenesis encoded in the genomes of eighteen Dothideomycetes fungi.</title>
        <authorList>
            <person name="Ohm R.A."/>
            <person name="Feau N."/>
            <person name="Henrissat B."/>
            <person name="Schoch C.L."/>
            <person name="Horwitz B.A."/>
            <person name="Barry K.W."/>
            <person name="Condon B.J."/>
            <person name="Copeland A.C."/>
            <person name="Dhillon B."/>
            <person name="Glaser F."/>
            <person name="Hesse C.N."/>
            <person name="Kosti I."/>
            <person name="LaButti K."/>
            <person name="Lindquist E.A."/>
            <person name="Lucas S."/>
            <person name="Salamov A.A."/>
            <person name="Bradshaw R.E."/>
            <person name="Ciuffetti L."/>
            <person name="Hamelin R.C."/>
            <person name="Kema G.H.J."/>
            <person name="Lawrence C."/>
            <person name="Scott J.A."/>
            <person name="Spatafora J.W."/>
            <person name="Turgeon B.G."/>
            <person name="de Wit P.J.G.M."/>
            <person name="Zhong S."/>
            <person name="Goodwin S.B."/>
            <person name="Grigoriev I.V."/>
        </authorList>
    </citation>
    <scope>NUCLEOTIDE SEQUENCE [LARGE SCALE GENOMIC DNA]</scope>
    <source>
        <strain evidence="3">28A</strain>
    </source>
</reference>
<dbReference type="Proteomes" id="UP000016935">
    <property type="component" value="Unassembled WGS sequence"/>
</dbReference>
<protein>
    <submittedName>
        <fullName evidence="2">Uncharacterized protein</fullName>
    </submittedName>
</protein>
<dbReference type="AlphaFoldDB" id="R0KF91"/>
<feature type="compositionally biased region" description="Low complexity" evidence="1">
    <location>
        <begin position="1"/>
        <end position="11"/>
    </location>
</feature>
<accession>R0KF91</accession>
<reference evidence="2 3" key="2">
    <citation type="journal article" date="2013" name="PLoS Genet.">
        <title>Comparative genome structure, secondary metabolite, and effector coding capacity across Cochliobolus pathogens.</title>
        <authorList>
            <person name="Condon B.J."/>
            <person name="Leng Y."/>
            <person name="Wu D."/>
            <person name="Bushley K.E."/>
            <person name="Ohm R.A."/>
            <person name="Otillar R."/>
            <person name="Martin J."/>
            <person name="Schackwitz W."/>
            <person name="Grimwood J."/>
            <person name="MohdZainudin N."/>
            <person name="Xue C."/>
            <person name="Wang R."/>
            <person name="Manning V.A."/>
            <person name="Dhillon B."/>
            <person name="Tu Z.J."/>
            <person name="Steffenson B.J."/>
            <person name="Salamov A."/>
            <person name="Sun H."/>
            <person name="Lowry S."/>
            <person name="LaButti K."/>
            <person name="Han J."/>
            <person name="Copeland A."/>
            <person name="Lindquist E."/>
            <person name="Barry K."/>
            <person name="Schmutz J."/>
            <person name="Baker S.E."/>
            <person name="Ciuffetti L.M."/>
            <person name="Grigoriev I.V."/>
            <person name="Zhong S."/>
            <person name="Turgeon B.G."/>
        </authorList>
    </citation>
    <scope>NUCLEOTIDE SEQUENCE [LARGE SCALE GENOMIC DNA]</scope>
    <source>
        <strain evidence="3">28A</strain>
    </source>
</reference>
<evidence type="ECO:0000313" key="2">
    <source>
        <dbReference type="EMBL" id="EOA87984.1"/>
    </source>
</evidence>
<feature type="compositionally biased region" description="Polar residues" evidence="1">
    <location>
        <begin position="22"/>
        <end position="48"/>
    </location>
</feature>
<feature type="region of interest" description="Disordered" evidence="1">
    <location>
        <begin position="163"/>
        <end position="222"/>
    </location>
</feature>
<dbReference type="HOGENOM" id="CLU_1195512_0_0_1"/>
<name>R0KF91_EXST2</name>
<dbReference type="EMBL" id="KB908559">
    <property type="protein sequence ID" value="EOA87984.1"/>
    <property type="molecule type" value="Genomic_DNA"/>
</dbReference>
<feature type="compositionally biased region" description="Acidic residues" evidence="1">
    <location>
        <begin position="187"/>
        <end position="220"/>
    </location>
</feature>
<sequence length="232" mass="25257">MSQQQQSNPHNHPNEPEPSHQSTSLLRATSSPTATAMLRSTASPATRDFSTMCSKAVKRKTACHGPGYRTRTRNGYGNGKRCCISGAGILVHDDDGNDWDGDDEGENGDEDEDEEDVVRSGCYADADPNTDAGAKVNWYRDNDIQAGSGAHRKMQSRRYNIPCTYSDADAHGDGDGHGLNSGKGAEREEESGSASEEDIEEEEEEDDDDDDEDTDSEGDEFQAVYLAISRRA</sequence>
<organism evidence="2 3">
    <name type="scientific">Exserohilum turcicum (strain 28A)</name>
    <name type="common">Northern leaf blight fungus</name>
    <name type="synonym">Setosphaeria turcica</name>
    <dbReference type="NCBI Taxonomy" id="671987"/>
    <lineage>
        <taxon>Eukaryota</taxon>
        <taxon>Fungi</taxon>
        <taxon>Dikarya</taxon>
        <taxon>Ascomycota</taxon>
        <taxon>Pezizomycotina</taxon>
        <taxon>Dothideomycetes</taxon>
        <taxon>Pleosporomycetidae</taxon>
        <taxon>Pleosporales</taxon>
        <taxon>Pleosporineae</taxon>
        <taxon>Pleosporaceae</taxon>
        <taxon>Exserohilum</taxon>
    </lineage>
</organism>
<keyword evidence="3" id="KW-1185">Reference proteome</keyword>
<dbReference type="RefSeq" id="XP_008024381.1">
    <property type="nucleotide sequence ID" value="XM_008026190.1"/>
</dbReference>
<evidence type="ECO:0000313" key="3">
    <source>
        <dbReference type="Proteomes" id="UP000016935"/>
    </source>
</evidence>
<feature type="region of interest" description="Disordered" evidence="1">
    <location>
        <begin position="1"/>
        <end position="48"/>
    </location>
</feature>
<proteinExistence type="predicted"/>
<feature type="region of interest" description="Disordered" evidence="1">
    <location>
        <begin position="92"/>
        <end position="139"/>
    </location>
</feature>
<dbReference type="GeneID" id="19404442"/>
<evidence type="ECO:0000256" key="1">
    <source>
        <dbReference type="SAM" id="MobiDB-lite"/>
    </source>
</evidence>
<feature type="compositionally biased region" description="Acidic residues" evidence="1">
    <location>
        <begin position="95"/>
        <end position="116"/>
    </location>
</feature>
<gene>
    <name evidence="2" type="ORF">SETTUDRAFT_39106</name>
</gene>